<feature type="transmembrane region" description="Helical" evidence="6">
    <location>
        <begin position="290"/>
        <end position="311"/>
    </location>
</feature>
<dbReference type="PANTHER" id="PTHR43496:SF1">
    <property type="entry name" value="POLYGALACTURONAN_RHAMNOGALACTURONAN TRANSPORT SYSTEM PERMEASE PROTEIN YTEP"/>
    <property type="match status" value="1"/>
</dbReference>
<evidence type="ECO:0000256" key="3">
    <source>
        <dbReference type="ARBA" id="ARBA00022692"/>
    </source>
</evidence>
<evidence type="ECO:0000256" key="1">
    <source>
        <dbReference type="ARBA" id="ARBA00004141"/>
    </source>
</evidence>
<feature type="transmembrane region" description="Helical" evidence="6">
    <location>
        <begin position="96"/>
        <end position="119"/>
    </location>
</feature>
<feature type="transmembrane region" description="Helical" evidence="6">
    <location>
        <begin position="405"/>
        <end position="426"/>
    </location>
</feature>
<evidence type="ECO:0000256" key="5">
    <source>
        <dbReference type="ARBA" id="ARBA00023136"/>
    </source>
</evidence>
<dbReference type="Pfam" id="PF00528">
    <property type="entry name" value="BPD_transp_1"/>
    <property type="match status" value="2"/>
</dbReference>
<comment type="similarity">
    <text evidence="6">Belongs to the binding-protein-dependent transport system permease family.</text>
</comment>
<gene>
    <name evidence="8" type="ORF">AAF454_06160</name>
</gene>
<proteinExistence type="inferred from homology"/>
<feature type="transmembrane region" description="Helical" evidence="6">
    <location>
        <begin position="190"/>
        <end position="210"/>
    </location>
</feature>
<evidence type="ECO:0000313" key="8">
    <source>
        <dbReference type="EMBL" id="MEL5987996.1"/>
    </source>
</evidence>
<feature type="transmembrane region" description="Helical" evidence="6">
    <location>
        <begin position="12"/>
        <end position="32"/>
    </location>
</feature>
<keyword evidence="3 6" id="KW-0812">Transmembrane</keyword>
<feature type="transmembrane region" description="Helical" evidence="6">
    <location>
        <begin position="377"/>
        <end position="399"/>
    </location>
</feature>
<keyword evidence="9" id="KW-1185">Reference proteome</keyword>
<dbReference type="InterPro" id="IPR000515">
    <property type="entry name" value="MetI-like"/>
</dbReference>
<dbReference type="CDD" id="cd06261">
    <property type="entry name" value="TM_PBP2"/>
    <property type="match status" value="2"/>
</dbReference>
<dbReference type="InterPro" id="IPR035906">
    <property type="entry name" value="MetI-like_sf"/>
</dbReference>
<dbReference type="RefSeq" id="WP_342302819.1">
    <property type="nucleotide sequence ID" value="NZ_JBCEWA010000004.1"/>
</dbReference>
<dbReference type="Proteomes" id="UP001398420">
    <property type="component" value="Unassembled WGS sequence"/>
</dbReference>
<protein>
    <submittedName>
        <fullName evidence="8">ABC transporter permease subunit</fullName>
    </submittedName>
</protein>
<evidence type="ECO:0000256" key="2">
    <source>
        <dbReference type="ARBA" id="ARBA00022448"/>
    </source>
</evidence>
<dbReference type="PANTHER" id="PTHR43496">
    <property type="entry name" value="PROTEIN LPLB"/>
    <property type="match status" value="1"/>
</dbReference>
<keyword evidence="5 6" id="KW-0472">Membrane</keyword>
<dbReference type="EMBL" id="JBCEWA010000004">
    <property type="protein sequence ID" value="MEL5987996.1"/>
    <property type="molecule type" value="Genomic_DNA"/>
</dbReference>
<feature type="domain" description="ABC transmembrane type-1" evidence="7">
    <location>
        <begin position="341"/>
        <end position="529"/>
    </location>
</feature>
<feature type="domain" description="ABC transmembrane type-1" evidence="7">
    <location>
        <begin position="59"/>
        <end position="262"/>
    </location>
</feature>
<feature type="transmembrane region" description="Helical" evidence="6">
    <location>
        <begin position="472"/>
        <end position="499"/>
    </location>
</feature>
<name>A0ABU9LNN9_9BACL</name>
<keyword evidence="2 6" id="KW-0813">Transport</keyword>
<comment type="subcellular location">
    <subcellularLocation>
        <location evidence="6">Cell membrane</location>
        <topology evidence="6">Multi-pass membrane protein</topology>
    </subcellularLocation>
    <subcellularLocation>
        <location evidence="1">Membrane</location>
        <topology evidence="1">Multi-pass membrane protein</topology>
    </subcellularLocation>
</comment>
<evidence type="ECO:0000256" key="4">
    <source>
        <dbReference type="ARBA" id="ARBA00022989"/>
    </source>
</evidence>
<feature type="transmembrane region" description="Helical" evidence="6">
    <location>
        <begin position="139"/>
        <end position="160"/>
    </location>
</feature>
<evidence type="ECO:0000259" key="7">
    <source>
        <dbReference type="PROSITE" id="PS50928"/>
    </source>
</evidence>
<sequence length="540" mass="60596">MFNTTKWLNVTSIPLIAFFFVFLCLPVGFIGFQSLQTDAGFSISGYVEALQNTALMTALWNSTKVSTLVALSTTILAFILSYTVAMTRIQGSMKQFIQYSVIFPMFLPTITYGFVLIYAFGNQGIFSKLFGGERLFTIYGFNGLLLGGILYTLPPAFIIMQNGFQYVDRKYLLVADLMGDRPMRKAYHTILRPMSGSIAGAFVLSFILSFTDFGIPASIGGSYEVIATTLYQTMLGAIPNFQQGAIVSVFMLLPAVFGVLLLQAVDKLNFHQTNPSGTELAPHRMRDTTFGMMALSISIIILAIFIVMFIVPFSKAYPFDLTFTLDFVRQFLSMSELIQVYGNSVFVALCTAAIGVIFTFVTALVRARTDLKGRKSFDFFAMMTNTVPGMVLGLGYLLLFNDSTLKGTFLIIILCNFVHFYTTPYLMAKNALQRMDANWEVIASLLQDSWLKTVFRIIVPNMKSTIIEMFSYFFIQAMVTVSGVIFLVSTETLIVSAKIKELQHFNQFNEIFLLSIFIFLTNIIVKIACEWYLKKEKKVQ</sequence>
<feature type="transmembrane region" description="Helical" evidence="6">
    <location>
        <begin position="511"/>
        <end position="533"/>
    </location>
</feature>
<dbReference type="Gene3D" id="1.10.3720.10">
    <property type="entry name" value="MetI-like"/>
    <property type="match status" value="2"/>
</dbReference>
<feature type="transmembrane region" description="Helical" evidence="6">
    <location>
        <begin position="241"/>
        <end position="262"/>
    </location>
</feature>
<reference evidence="8 9" key="1">
    <citation type="submission" date="2024-04" db="EMBL/GenBank/DDBJ databases">
        <authorList>
            <person name="Wu Y.S."/>
            <person name="Zhang L."/>
        </authorList>
    </citation>
    <scope>NUCLEOTIDE SEQUENCE [LARGE SCALE GENOMIC DNA]</scope>
    <source>
        <strain evidence="8 9">KG-01</strain>
    </source>
</reference>
<organism evidence="8 9">
    <name type="scientific">Kurthia gibsonii</name>
    <dbReference type="NCBI Taxonomy" id="33946"/>
    <lineage>
        <taxon>Bacteria</taxon>
        <taxon>Bacillati</taxon>
        <taxon>Bacillota</taxon>
        <taxon>Bacilli</taxon>
        <taxon>Bacillales</taxon>
        <taxon>Caryophanaceae</taxon>
        <taxon>Kurthia</taxon>
    </lineage>
</organism>
<dbReference type="SUPFAM" id="SSF161098">
    <property type="entry name" value="MetI-like"/>
    <property type="match status" value="2"/>
</dbReference>
<keyword evidence="4 6" id="KW-1133">Transmembrane helix</keyword>
<dbReference type="PROSITE" id="PS50928">
    <property type="entry name" value="ABC_TM1"/>
    <property type="match status" value="2"/>
</dbReference>
<accession>A0ABU9LNN9</accession>
<feature type="transmembrane region" description="Helical" evidence="6">
    <location>
        <begin position="340"/>
        <end position="365"/>
    </location>
</feature>
<feature type="transmembrane region" description="Helical" evidence="6">
    <location>
        <begin position="65"/>
        <end position="84"/>
    </location>
</feature>
<comment type="caution">
    <text evidence="8">The sequence shown here is derived from an EMBL/GenBank/DDBJ whole genome shotgun (WGS) entry which is preliminary data.</text>
</comment>
<evidence type="ECO:0000313" key="9">
    <source>
        <dbReference type="Proteomes" id="UP001398420"/>
    </source>
</evidence>
<evidence type="ECO:0000256" key="6">
    <source>
        <dbReference type="RuleBase" id="RU363032"/>
    </source>
</evidence>